<dbReference type="EMBL" id="CACRTW010000005">
    <property type="protein sequence ID" value="VYT77649.1"/>
    <property type="molecule type" value="Genomic_DNA"/>
</dbReference>
<organism evidence="1">
    <name type="scientific">Collinsella aerofaciens</name>
    <dbReference type="NCBI Taxonomy" id="74426"/>
    <lineage>
        <taxon>Bacteria</taxon>
        <taxon>Bacillati</taxon>
        <taxon>Actinomycetota</taxon>
        <taxon>Coriobacteriia</taxon>
        <taxon>Coriobacteriales</taxon>
        <taxon>Coriobacteriaceae</taxon>
        <taxon>Collinsella</taxon>
    </lineage>
</organism>
<proteinExistence type="predicted"/>
<accession>A0A6N2ZDN9</accession>
<dbReference type="AlphaFoldDB" id="A0A6N2ZDN9"/>
<name>A0A6N2ZDN9_9ACTN</name>
<gene>
    <name evidence="1" type="ORF">CALFYP39_00564</name>
</gene>
<protein>
    <submittedName>
        <fullName evidence="1">Uncharacterized protein</fullName>
    </submittedName>
</protein>
<sequence>MDTFVVVLLEGGCLRRSVSICNSNSAKMDLVVTDRDKGPVPFGNVSICNIWSRYCRLDVTDLDKLVGRAELPRPSSGKKKRWIFRHVPKIYLGALAQQVDYVKVGVALGDDVASTKDAGGRLGRNARHIGAE</sequence>
<reference evidence="1" key="1">
    <citation type="submission" date="2019-11" db="EMBL/GenBank/DDBJ databases">
        <authorList>
            <person name="Feng L."/>
        </authorList>
    </citation>
    <scope>NUCLEOTIDE SEQUENCE</scope>
    <source>
        <strain evidence="1">CaerofaciensLFYP39</strain>
    </source>
</reference>
<evidence type="ECO:0000313" key="1">
    <source>
        <dbReference type="EMBL" id="VYT77649.1"/>
    </source>
</evidence>